<gene>
    <name evidence="2" type="ORF">NNC68_15095</name>
    <name evidence="1" type="ORF">NND11_04625</name>
</gene>
<evidence type="ECO:0000313" key="1">
    <source>
        <dbReference type="EMBL" id="MCP9500836.1"/>
    </source>
</evidence>
<dbReference type="RefSeq" id="WP_234563854.1">
    <property type="nucleotide sequence ID" value="NZ_JAJTTD010000003.1"/>
</dbReference>
<dbReference type="PROSITE" id="PS50096">
    <property type="entry name" value="IQ"/>
    <property type="match status" value="1"/>
</dbReference>
<proteinExistence type="predicted"/>
<dbReference type="EMBL" id="JANDWU010000048">
    <property type="protein sequence ID" value="MCP9550781.1"/>
    <property type="molecule type" value="Genomic_DNA"/>
</dbReference>
<dbReference type="Proteomes" id="UP001205506">
    <property type="component" value="Unassembled WGS sequence"/>
</dbReference>
<evidence type="ECO:0000313" key="3">
    <source>
        <dbReference type="Proteomes" id="UP001205506"/>
    </source>
</evidence>
<dbReference type="EMBL" id="JANDXR010000003">
    <property type="protein sequence ID" value="MCP9500836.1"/>
    <property type="molecule type" value="Genomic_DNA"/>
</dbReference>
<protein>
    <submittedName>
        <fullName evidence="2">Uncharacterized protein</fullName>
    </submittedName>
</protein>
<organism evidence="2 3">
    <name type="scientific">Segatella copri</name>
    <dbReference type="NCBI Taxonomy" id="165179"/>
    <lineage>
        <taxon>Bacteria</taxon>
        <taxon>Pseudomonadati</taxon>
        <taxon>Bacteroidota</taxon>
        <taxon>Bacteroidia</taxon>
        <taxon>Bacteroidales</taxon>
        <taxon>Prevotellaceae</taxon>
        <taxon>Segatella</taxon>
    </lineage>
</organism>
<accession>A0AAP2UBJ1</accession>
<sequence>MTYEEFKHLAEHPQHRDVPAIFKLEVLETEELEEKKRSHYPKYKVNTYCPQAFTTTLEEAERLMHQDVLYRKKMKEEDDYPLDTFCYYILEIPMGLLHYDRECLSERVYDGEGKLIDRSYCCSRFSIYYPGVCDLPAYNHHPDETFRGRNAEQIRFKKGDIVEVYRGDEVKLAIVVGTPLTTEWIWERNQAAKDKRGLDELPYDETDDSYTVIDGPSYEYHDHVPSLYVFAPHYHVPLYLQRRFKGYLEKAEKKQKEEEEKDRIFRQAHDCCFSNKEQIEKSEKCGCFSCCEIFTPSEITDYLPDEPPTAECPFCHIDSVIGDASGFPITKDFLKKMKKKYF</sequence>
<name>A0AAP2UBJ1_9BACT</name>
<dbReference type="Proteomes" id="UP001206014">
    <property type="component" value="Unassembled WGS sequence"/>
</dbReference>
<evidence type="ECO:0000313" key="2">
    <source>
        <dbReference type="EMBL" id="MCP9550781.1"/>
    </source>
</evidence>
<reference evidence="2" key="1">
    <citation type="submission" date="2022-07" db="EMBL/GenBank/DDBJ databases">
        <title>Prevotella copri.</title>
        <authorList>
            <person name="Yang C."/>
        </authorList>
    </citation>
    <scope>NUCLEOTIDE SEQUENCE</scope>
    <source>
        <strain evidence="2">HF1805</strain>
        <strain evidence="1">HF88</strain>
    </source>
</reference>
<dbReference type="AlphaFoldDB" id="A0AAP2UBJ1"/>
<comment type="caution">
    <text evidence="2">The sequence shown here is derived from an EMBL/GenBank/DDBJ whole genome shotgun (WGS) entry which is preliminary data.</text>
</comment>